<evidence type="ECO:0000256" key="2">
    <source>
        <dbReference type="ARBA" id="ARBA00023125"/>
    </source>
</evidence>
<keyword evidence="8" id="KW-1185">Reference proteome</keyword>
<dbReference type="InterPro" id="IPR053793">
    <property type="entry name" value="PB1-like"/>
</dbReference>
<dbReference type="PANTHER" id="PTHR32002">
    <property type="entry name" value="PROTEIN NLP8"/>
    <property type="match status" value="1"/>
</dbReference>
<organism evidence="8 9">
    <name type="scientific">Nicotiana sylvestris</name>
    <name type="common">Wood tobacco</name>
    <name type="synonym">South American tobacco</name>
    <dbReference type="NCBI Taxonomy" id="4096"/>
    <lineage>
        <taxon>Eukaryota</taxon>
        <taxon>Viridiplantae</taxon>
        <taxon>Streptophyta</taxon>
        <taxon>Embryophyta</taxon>
        <taxon>Tracheophyta</taxon>
        <taxon>Spermatophyta</taxon>
        <taxon>Magnoliopsida</taxon>
        <taxon>eudicotyledons</taxon>
        <taxon>Gunneridae</taxon>
        <taxon>Pentapetalae</taxon>
        <taxon>asterids</taxon>
        <taxon>lamiids</taxon>
        <taxon>Solanales</taxon>
        <taxon>Solanaceae</taxon>
        <taxon>Nicotianoideae</taxon>
        <taxon>Nicotianeae</taxon>
        <taxon>Nicotiana</taxon>
    </lineage>
</organism>
<keyword evidence="1" id="KW-0805">Transcription regulation</keyword>
<gene>
    <name evidence="9" type="primary">LOC104232264</name>
</gene>
<dbReference type="STRING" id="4096.A0A1U7X221"/>
<accession>A0A1U7X221</accession>
<feature type="region of interest" description="Disordered" evidence="5">
    <location>
        <begin position="240"/>
        <end position="266"/>
    </location>
</feature>
<dbReference type="AlphaFoldDB" id="A0A1U7X221"/>
<evidence type="ECO:0000256" key="4">
    <source>
        <dbReference type="ARBA" id="ARBA00023242"/>
    </source>
</evidence>
<keyword evidence="2" id="KW-0238">DNA-binding</keyword>
<dbReference type="GeneID" id="104232264"/>
<dbReference type="eggNOG" id="KOG0386">
    <property type="taxonomic scope" value="Eukaryota"/>
</dbReference>
<evidence type="ECO:0000259" key="7">
    <source>
        <dbReference type="PROSITE" id="PS51745"/>
    </source>
</evidence>
<dbReference type="Gene3D" id="3.10.20.90">
    <property type="entry name" value="Phosphatidylinositol 3-kinase Catalytic Subunit, Chain A, domain 1"/>
    <property type="match status" value="1"/>
</dbReference>
<dbReference type="InterPro" id="IPR000270">
    <property type="entry name" value="PB1_dom"/>
</dbReference>
<sequence length="523" mass="58285">MNRLFLVTFSSLNKMANPNNVELEAAKLLHKLIQESKDEPTKLATKLYEILRHMRSHGKGNSIPFKVVARAVETLVKQHSLDIEALASSHLPMTVGAQVGEVATSQVAGSLQRVEVTRDMTVNFLGNENTTVNFLGNEMVKADVYASNSAVSGSSGSGHGIYRVSGTHISGHPRSATEATQDKGDAMQPGILFDMFNSFEIGQYQPAAVATLDNGDTMQFDAFFDMQDFFEFGQPLSATKDKGDANLVDSNQTTTTSIADNRRHSPNLDDDVARSLPGLELGIGTQIVQLGSEHHQVDDVEVDARDLQRNVVHADLEKQNKTKRIKREYGITLEVLKQHFGKKLTDAANSLGVARTTLKRICRDYEIYRWPRVKSRKHNCSLSQAELLQVVDRQPSDSGPRHQQYVDFSPGSGPKSATNSKELHVTMQSENFISVKVTYGNRTVRFPLSFSSGKRDLEEEVEKRIKLVGNSSIRYEDEEKDFILITCDSDLHYAMHTLRSLGRTIIKMLVEIEPDYNHIIDSC</sequence>
<reference evidence="8" key="1">
    <citation type="journal article" date="2013" name="Genome Biol.">
        <title>Reference genomes and transcriptomes of Nicotiana sylvestris and Nicotiana tomentosiformis.</title>
        <authorList>
            <person name="Sierro N."/>
            <person name="Battey J.N."/>
            <person name="Ouadi S."/>
            <person name="Bovet L."/>
            <person name="Goepfert S."/>
            <person name="Bakaher N."/>
            <person name="Peitsch M.C."/>
            <person name="Ivanov N.V."/>
        </authorList>
    </citation>
    <scope>NUCLEOTIDE SEQUENCE [LARGE SCALE GENOMIC DNA]</scope>
</reference>
<keyword evidence="4" id="KW-0539">Nucleus</keyword>
<dbReference type="SMART" id="SM00666">
    <property type="entry name" value="PB1"/>
    <property type="match status" value="1"/>
</dbReference>
<proteinExistence type="predicted"/>
<dbReference type="InterPro" id="IPR003035">
    <property type="entry name" value="RWP-RK_dom"/>
</dbReference>
<dbReference type="Pfam" id="PF02042">
    <property type="entry name" value="RWP-RK"/>
    <property type="match status" value="1"/>
</dbReference>
<dbReference type="Proteomes" id="UP000189701">
    <property type="component" value="Unplaced"/>
</dbReference>
<evidence type="ECO:0000313" key="8">
    <source>
        <dbReference type="Proteomes" id="UP000189701"/>
    </source>
</evidence>
<dbReference type="InterPro" id="IPR045012">
    <property type="entry name" value="NLP"/>
</dbReference>
<dbReference type="RefSeq" id="XP_009783716.1">
    <property type="nucleotide sequence ID" value="XM_009785414.1"/>
</dbReference>
<dbReference type="KEGG" id="nsy:104232264"/>
<feature type="domain" description="PB1" evidence="7">
    <location>
        <begin position="432"/>
        <end position="513"/>
    </location>
</feature>
<name>A0A1U7X221_NICSY</name>
<evidence type="ECO:0000256" key="1">
    <source>
        <dbReference type="ARBA" id="ARBA00023015"/>
    </source>
</evidence>
<evidence type="ECO:0000313" key="9">
    <source>
        <dbReference type="RefSeq" id="XP_009783716.1"/>
    </source>
</evidence>
<feature type="compositionally biased region" description="Polar residues" evidence="5">
    <location>
        <begin position="248"/>
        <end position="259"/>
    </location>
</feature>
<dbReference type="PROSITE" id="PS51519">
    <property type="entry name" value="RWP_RK"/>
    <property type="match status" value="1"/>
</dbReference>
<reference evidence="9" key="2">
    <citation type="submission" date="2025-08" db="UniProtKB">
        <authorList>
            <consortium name="RefSeq"/>
        </authorList>
    </citation>
    <scope>IDENTIFICATION</scope>
    <source>
        <tissue evidence="9">Leaf</tissue>
    </source>
</reference>
<evidence type="ECO:0000256" key="5">
    <source>
        <dbReference type="SAM" id="MobiDB-lite"/>
    </source>
</evidence>
<feature type="region of interest" description="Disordered" evidence="5">
    <location>
        <begin position="394"/>
        <end position="419"/>
    </location>
</feature>
<dbReference type="GO" id="GO:0003677">
    <property type="term" value="F:DNA binding"/>
    <property type="evidence" value="ECO:0007669"/>
    <property type="project" value="UniProtKB-KW"/>
</dbReference>
<dbReference type="GO" id="GO:0003700">
    <property type="term" value="F:DNA-binding transcription factor activity"/>
    <property type="evidence" value="ECO:0007669"/>
    <property type="project" value="InterPro"/>
</dbReference>
<protein>
    <submittedName>
        <fullName evidence="9">Uncharacterized protein LOC104232264 isoform X1</fullName>
    </submittedName>
</protein>
<feature type="domain" description="RWP-RK" evidence="6">
    <location>
        <begin position="312"/>
        <end position="401"/>
    </location>
</feature>
<dbReference type="PROSITE" id="PS51745">
    <property type="entry name" value="PB1"/>
    <property type="match status" value="1"/>
</dbReference>
<evidence type="ECO:0000256" key="3">
    <source>
        <dbReference type="ARBA" id="ARBA00023163"/>
    </source>
</evidence>
<keyword evidence="3" id="KW-0804">Transcription</keyword>
<evidence type="ECO:0000259" key="6">
    <source>
        <dbReference type="PROSITE" id="PS51519"/>
    </source>
</evidence>
<dbReference type="PANTHER" id="PTHR32002:SF62">
    <property type="entry name" value="PROTEIN NLP6-LIKE ISOFORM X1"/>
    <property type="match status" value="1"/>
</dbReference>
<dbReference type="Pfam" id="PF00564">
    <property type="entry name" value="PB1"/>
    <property type="match status" value="1"/>
</dbReference>
<dbReference type="SUPFAM" id="SSF54277">
    <property type="entry name" value="CAD &amp; PB1 domains"/>
    <property type="match status" value="1"/>
</dbReference>